<evidence type="ECO:0000313" key="3">
    <source>
        <dbReference type="EMBL" id="MCQ4949892.1"/>
    </source>
</evidence>
<reference evidence="3" key="1">
    <citation type="submission" date="2022-06" db="EMBL/GenBank/DDBJ databases">
        <title>Isolation of gut microbiota from human fecal samples.</title>
        <authorList>
            <person name="Pamer E.G."/>
            <person name="Barat B."/>
            <person name="Waligurski E."/>
            <person name="Medina S."/>
            <person name="Paddock L."/>
            <person name="Mostad J."/>
        </authorList>
    </citation>
    <scope>NUCLEOTIDE SEQUENCE</scope>
    <source>
        <strain evidence="3">DFI.7.96</strain>
    </source>
</reference>
<name>A0AAW5KAL3_9FIRM</name>
<feature type="compositionally biased region" description="Basic and acidic residues" evidence="2">
    <location>
        <begin position="21"/>
        <end position="30"/>
    </location>
</feature>
<proteinExistence type="inferred from homology"/>
<gene>
    <name evidence="3" type="ORF">NE646_09500</name>
</gene>
<dbReference type="Gene3D" id="3.30.930.30">
    <property type="match status" value="1"/>
</dbReference>
<comment type="similarity">
    <text evidence="1">Belongs to the plasmid mobilization pre family.</text>
</comment>
<dbReference type="EMBL" id="JANGAB010000004">
    <property type="protein sequence ID" value="MCQ4949892.1"/>
    <property type="molecule type" value="Genomic_DNA"/>
</dbReference>
<dbReference type="GO" id="GO:0003677">
    <property type="term" value="F:DNA binding"/>
    <property type="evidence" value="ECO:0007669"/>
    <property type="project" value="InterPro"/>
</dbReference>
<evidence type="ECO:0000256" key="2">
    <source>
        <dbReference type="SAM" id="MobiDB-lite"/>
    </source>
</evidence>
<dbReference type="RefSeq" id="WP_256136313.1">
    <property type="nucleotide sequence ID" value="NZ_JANGAB010000004.1"/>
</dbReference>
<sequence>MAQHAILRFEKHKGHPAGPLEAHHERKKEQYASNPDIDTSRSKYNFHIVKPDGRYYHFIQSRIEQARCRTRKDSTRFVDTLITASPEFFKGKSPKEIAAYFQRAADFLIDRVGRENIVSAVVHMDEKTPHLHLTFVPLTKDNRLCAKEIIGNRANLTKWQDDFHAYMVEK</sequence>
<accession>A0AAW5KAL3</accession>
<dbReference type="InterPro" id="IPR001668">
    <property type="entry name" value="Mob_Pre"/>
</dbReference>
<evidence type="ECO:0000256" key="1">
    <source>
        <dbReference type="ARBA" id="ARBA00010657"/>
    </source>
</evidence>
<dbReference type="CDD" id="cd17242">
    <property type="entry name" value="MobM_relaxase"/>
    <property type="match status" value="1"/>
</dbReference>
<dbReference type="GO" id="GO:0006310">
    <property type="term" value="P:DNA recombination"/>
    <property type="evidence" value="ECO:0007669"/>
    <property type="project" value="InterPro"/>
</dbReference>
<dbReference type="Pfam" id="PF01076">
    <property type="entry name" value="Mob_Pre"/>
    <property type="match status" value="1"/>
</dbReference>
<comment type="caution">
    <text evidence="3">The sequence shown here is derived from an EMBL/GenBank/DDBJ whole genome shotgun (WGS) entry which is preliminary data.</text>
</comment>
<evidence type="ECO:0000313" key="4">
    <source>
        <dbReference type="Proteomes" id="UP001205063"/>
    </source>
</evidence>
<organism evidence="3 4">
    <name type="scientific">Bittarella massiliensis</name>
    <name type="common">ex Durand et al. 2017</name>
    <dbReference type="NCBI Taxonomy" id="1720313"/>
    <lineage>
        <taxon>Bacteria</taxon>
        <taxon>Bacillati</taxon>
        <taxon>Bacillota</taxon>
        <taxon>Clostridia</taxon>
        <taxon>Eubacteriales</taxon>
        <taxon>Oscillospiraceae</taxon>
        <taxon>Bittarella (ex Durand et al. 2017)</taxon>
    </lineage>
</organism>
<dbReference type="Proteomes" id="UP001205063">
    <property type="component" value="Unassembled WGS sequence"/>
</dbReference>
<feature type="region of interest" description="Disordered" evidence="2">
    <location>
        <begin position="7"/>
        <end position="38"/>
    </location>
</feature>
<feature type="non-terminal residue" evidence="3">
    <location>
        <position position="170"/>
    </location>
</feature>
<protein>
    <submittedName>
        <fullName evidence="3">Plasmid recombination protein</fullName>
    </submittedName>
</protein>
<dbReference type="NCBIfam" id="NF041497">
    <property type="entry name" value="MobV"/>
    <property type="match status" value="1"/>
</dbReference>
<dbReference type="AlphaFoldDB" id="A0AAW5KAL3"/>